<proteinExistence type="predicted"/>
<name>A0A2U2MYI0_9GAMM</name>
<evidence type="ECO:0000313" key="3">
    <source>
        <dbReference type="Proteomes" id="UP000245474"/>
    </source>
</evidence>
<accession>A0A2U2MYI0</accession>
<organism evidence="2 3">
    <name type="scientific">Sediminicurvatus halobius</name>
    <dbReference type="NCBI Taxonomy" id="2182432"/>
    <lineage>
        <taxon>Bacteria</taxon>
        <taxon>Pseudomonadati</taxon>
        <taxon>Pseudomonadota</taxon>
        <taxon>Gammaproteobacteria</taxon>
        <taxon>Chromatiales</taxon>
        <taxon>Ectothiorhodospiraceae</taxon>
        <taxon>Sediminicurvatus</taxon>
    </lineage>
</organism>
<dbReference type="OrthoDB" id="9128325at2"/>
<evidence type="ECO:0000256" key="1">
    <source>
        <dbReference type="SAM" id="MobiDB-lite"/>
    </source>
</evidence>
<dbReference type="RefSeq" id="WP_109679584.1">
    <property type="nucleotide sequence ID" value="NZ_CP086615.1"/>
</dbReference>
<dbReference type="AlphaFoldDB" id="A0A2U2MYI0"/>
<keyword evidence="3" id="KW-1185">Reference proteome</keyword>
<reference evidence="2 3" key="1">
    <citation type="submission" date="2018-05" db="EMBL/GenBank/DDBJ databases">
        <title>Spiribacter halobius sp. nov., a moderately halophilic bacterium isolated from marine solar saltern.</title>
        <authorList>
            <person name="Zheng W.-S."/>
            <person name="Lu D.-C."/>
            <person name="Du Z.-J."/>
        </authorList>
    </citation>
    <scope>NUCLEOTIDE SEQUENCE [LARGE SCALE GENOMIC DNA]</scope>
    <source>
        <strain evidence="2 3">E85</strain>
    </source>
</reference>
<dbReference type="EMBL" id="QFFI01000026">
    <property type="protein sequence ID" value="PWG61852.1"/>
    <property type="molecule type" value="Genomic_DNA"/>
</dbReference>
<feature type="region of interest" description="Disordered" evidence="1">
    <location>
        <begin position="124"/>
        <end position="159"/>
    </location>
</feature>
<feature type="compositionally biased region" description="Low complexity" evidence="1">
    <location>
        <begin position="149"/>
        <end position="159"/>
    </location>
</feature>
<dbReference type="Proteomes" id="UP000245474">
    <property type="component" value="Unassembled WGS sequence"/>
</dbReference>
<feature type="compositionally biased region" description="Basic and acidic residues" evidence="1">
    <location>
        <begin position="126"/>
        <end position="147"/>
    </location>
</feature>
<gene>
    <name evidence="2" type="ORF">DEM34_14695</name>
</gene>
<sequence length="159" mass="18029">MGDASRGQRPGQMTPLVAHDTGAAITVIGDIEHRRGAKALERWDVESPSDQLDPETKLPDDGLQLREEYVLYAHFNLLRRWLEAFDEAHFFVDQESGIRAAYMAAFHDWVLANRSHLFYTKVKSAPAREEREAAARERDEILEERDSNGGASRAARSSY</sequence>
<comment type="caution">
    <text evidence="2">The sequence shown here is derived from an EMBL/GenBank/DDBJ whole genome shotgun (WGS) entry which is preliminary data.</text>
</comment>
<protein>
    <submittedName>
        <fullName evidence="2">Uncharacterized protein</fullName>
    </submittedName>
</protein>
<evidence type="ECO:0000313" key="2">
    <source>
        <dbReference type="EMBL" id="PWG61852.1"/>
    </source>
</evidence>